<accession>A0A7Z6QR03</accession>
<organism evidence="1 2">
    <name type="scientific">Pseudomonas fluorescens</name>
    <dbReference type="NCBI Taxonomy" id="294"/>
    <lineage>
        <taxon>Bacteria</taxon>
        <taxon>Pseudomonadati</taxon>
        <taxon>Pseudomonadota</taxon>
        <taxon>Gammaproteobacteria</taxon>
        <taxon>Pseudomonadales</taxon>
        <taxon>Pseudomonadaceae</taxon>
        <taxon>Pseudomonas</taxon>
    </lineage>
</organism>
<reference evidence="1 2" key="1">
    <citation type="submission" date="2018-07" db="EMBL/GenBank/DDBJ databases">
        <title>Draft Genome Sequence of Pseudomonas fluorescens AHK-1 associated with canker disease of kiwifruit.</title>
        <authorList>
            <person name="Wu Z."/>
        </authorList>
    </citation>
    <scope>NUCLEOTIDE SEQUENCE [LARGE SCALE GENOMIC DNA]</scope>
    <source>
        <strain evidence="1 2">AHK-1</strain>
    </source>
</reference>
<sequence length="211" mass="24774">MKSDLTRSVNTDEIKFQFPSYKVEIEKLSAENVLIPFLEKFNGFMSPELMENFIDHLLSNALSDHKLQKDFRNSFIEIVKLNQPALEEIREWPIYEYLLSSAEEIEKNFISIFQSFLSIDGRSIETISEEDKFTIAYGILDFFPAFKEKIERKNNLNNMFSDALHVYVASKCSYFVCGDKKSVKKAKVIFRAFKVKTKIYYVEDFINNVEF</sequence>
<comment type="caution">
    <text evidence="1">The sequence shown here is derived from an EMBL/GenBank/DDBJ whole genome shotgun (WGS) entry which is preliminary data.</text>
</comment>
<name>A0A7Z6QR03_PSEFL</name>
<dbReference type="Proteomes" id="UP000255541">
    <property type="component" value="Unassembled WGS sequence"/>
</dbReference>
<evidence type="ECO:0000313" key="1">
    <source>
        <dbReference type="EMBL" id="RDS89267.1"/>
    </source>
</evidence>
<evidence type="ECO:0000313" key="2">
    <source>
        <dbReference type="Proteomes" id="UP000255541"/>
    </source>
</evidence>
<gene>
    <name evidence="1" type="ORF">DL347_19675</name>
</gene>
<proteinExistence type="predicted"/>
<dbReference type="EMBL" id="QRBA01000011">
    <property type="protein sequence ID" value="RDS89267.1"/>
    <property type="molecule type" value="Genomic_DNA"/>
</dbReference>
<protein>
    <submittedName>
        <fullName evidence="1">Uncharacterized protein</fullName>
    </submittedName>
</protein>
<dbReference type="AlphaFoldDB" id="A0A7Z6QR03"/>